<dbReference type="Proteomes" id="UP000095286">
    <property type="component" value="Unplaced"/>
</dbReference>
<sequence length="246" mass="29185">MSKRVNKHVKTDPNNAQDSKSVFTFVPAVRIEMIENRLITNQRTLERHENIEYFKRLGQQYYDFYKYLVEEKRKQKELKSEYFNDILICYTNRLEEVINLIATFNNHEISDSATNQFVDFQKDVVKEKTIIKGLHLILLNDYKHSENIFMQFLDDIKTDPFTDYGGQFEKQFQDLLVSIEEERAMLKEEKSNLEEAISRLNLKIEKEEIRQLATKKVLGNKKSILVKELKELELSVLNKETNPPVI</sequence>
<proteinExistence type="predicted"/>
<dbReference type="WBParaSite" id="RSKR_0000652100.1">
    <property type="protein sequence ID" value="RSKR_0000652100.1"/>
    <property type="gene ID" value="RSKR_0000652100"/>
</dbReference>
<evidence type="ECO:0000313" key="1">
    <source>
        <dbReference type="Proteomes" id="UP000095286"/>
    </source>
</evidence>
<accession>A0AC35U2Q6</accession>
<organism evidence="1 2">
    <name type="scientific">Rhabditophanes sp. KR3021</name>
    <dbReference type="NCBI Taxonomy" id="114890"/>
    <lineage>
        <taxon>Eukaryota</taxon>
        <taxon>Metazoa</taxon>
        <taxon>Ecdysozoa</taxon>
        <taxon>Nematoda</taxon>
        <taxon>Chromadorea</taxon>
        <taxon>Rhabditida</taxon>
        <taxon>Tylenchina</taxon>
        <taxon>Panagrolaimomorpha</taxon>
        <taxon>Strongyloidoidea</taxon>
        <taxon>Alloionematidae</taxon>
        <taxon>Rhabditophanes</taxon>
    </lineage>
</organism>
<evidence type="ECO:0000313" key="2">
    <source>
        <dbReference type="WBParaSite" id="RSKR_0000652100.1"/>
    </source>
</evidence>
<name>A0AC35U2Q6_9BILA</name>
<protein>
    <submittedName>
        <fullName evidence="2">TSNAXIP1_N domain-containing protein</fullName>
    </submittedName>
</protein>
<reference evidence="2" key="1">
    <citation type="submission" date="2016-11" db="UniProtKB">
        <authorList>
            <consortium name="WormBaseParasite"/>
        </authorList>
    </citation>
    <scope>IDENTIFICATION</scope>
    <source>
        <strain evidence="2">KR3021</strain>
    </source>
</reference>